<evidence type="ECO:0000256" key="2">
    <source>
        <dbReference type="ARBA" id="ARBA00009657"/>
    </source>
</evidence>
<organism evidence="10">
    <name type="scientific">Medioppia subpectinata</name>
    <dbReference type="NCBI Taxonomy" id="1979941"/>
    <lineage>
        <taxon>Eukaryota</taxon>
        <taxon>Metazoa</taxon>
        <taxon>Ecdysozoa</taxon>
        <taxon>Arthropoda</taxon>
        <taxon>Chelicerata</taxon>
        <taxon>Arachnida</taxon>
        <taxon>Acari</taxon>
        <taxon>Acariformes</taxon>
        <taxon>Sarcoptiformes</taxon>
        <taxon>Oribatida</taxon>
        <taxon>Brachypylina</taxon>
        <taxon>Oppioidea</taxon>
        <taxon>Oppiidae</taxon>
        <taxon>Medioppia</taxon>
    </lineage>
</organism>
<feature type="transmembrane region" description="Helical" evidence="8">
    <location>
        <begin position="36"/>
        <end position="58"/>
    </location>
</feature>
<keyword evidence="11" id="KW-1185">Reference proteome</keyword>
<dbReference type="Gene3D" id="1.20.1250.20">
    <property type="entry name" value="MFS general substrate transporter like domains"/>
    <property type="match status" value="1"/>
</dbReference>
<sequence length="409" mass="45257">MRLGDRMLFIKYVYKIWPSGLHDPGISMKDPRWVGAWWLGFIILGTGVLICSIPMFFFPRNFKTSPLLKRESYITIENSNTNSDAKHISTVYSQGVNNVKAFWPTVKRLATNPVLICYTCGTTLNMFALFGYITFLSKYLETEYKKSASVANLFSGRVTTRIIGVAPAACGIFIGGVLIRQFKPGPRALTTLIASVEIFGLIGIISAMFMGCPATLSHGKLTNGHCNIGCECTTRVYQPVCGSDGITNYFSPCYAGCRAPGPGQLESLDNCNCFPSPDSKASLGYCPSQCPTFNSFAGLLSFGNFVGNLAKTAFIPYPLTYGSVTDAACMIWEESCGQRGNCWVYDPRKFRYYLHGLTLILLCLAAIFDLIVILLSDRIKNLYDDQISDDYHCHHNNVSQDNHSGHTEF</sequence>
<name>A0A7R9KRE0_9ACAR</name>
<dbReference type="GO" id="GO:0043252">
    <property type="term" value="P:sodium-independent organic anion transport"/>
    <property type="evidence" value="ECO:0007669"/>
    <property type="project" value="TreeGrafter"/>
</dbReference>
<proteinExistence type="inferred from homology"/>
<dbReference type="InterPro" id="IPR002350">
    <property type="entry name" value="Kazal_dom"/>
</dbReference>
<dbReference type="SUPFAM" id="SSF103473">
    <property type="entry name" value="MFS general substrate transporter"/>
    <property type="match status" value="1"/>
</dbReference>
<dbReference type="InterPro" id="IPR004156">
    <property type="entry name" value="OATP"/>
</dbReference>
<evidence type="ECO:0000256" key="3">
    <source>
        <dbReference type="ARBA" id="ARBA00022475"/>
    </source>
</evidence>
<dbReference type="GO" id="GO:0016323">
    <property type="term" value="C:basolateral plasma membrane"/>
    <property type="evidence" value="ECO:0007669"/>
    <property type="project" value="TreeGrafter"/>
</dbReference>
<feature type="transmembrane region" description="Helical" evidence="8">
    <location>
        <begin position="115"/>
        <end position="140"/>
    </location>
</feature>
<evidence type="ECO:0000313" key="10">
    <source>
        <dbReference type="EMBL" id="CAD7627965.1"/>
    </source>
</evidence>
<dbReference type="GO" id="GO:0015347">
    <property type="term" value="F:sodium-independent organic anion transmembrane transporter activity"/>
    <property type="evidence" value="ECO:0007669"/>
    <property type="project" value="TreeGrafter"/>
</dbReference>
<protein>
    <recommendedName>
        <fullName evidence="9">Kazal-like domain-containing protein</fullName>
    </recommendedName>
</protein>
<reference evidence="10" key="1">
    <citation type="submission" date="2020-11" db="EMBL/GenBank/DDBJ databases">
        <authorList>
            <person name="Tran Van P."/>
        </authorList>
    </citation>
    <scope>NUCLEOTIDE SEQUENCE</scope>
</reference>
<keyword evidence="6 8" id="KW-0472">Membrane</keyword>
<evidence type="ECO:0000256" key="6">
    <source>
        <dbReference type="ARBA" id="ARBA00023136"/>
    </source>
</evidence>
<feature type="domain" description="Kazal-like" evidence="9">
    <location>
        <begin position="220"/>
        <end position="272"/>
    </location>
</feature>
<dbReference type="Pfam" id="PF03137">
    <property type="entry name" value="OATP"/>
    <property type="match status" value="1"/>
</dbReference>
<accession>A0A7R9KRE0</accession>
<dbReference type="AlphaFoldDB" id="A0A7R9KRE0"/>
<evidence type="ECO:0000256" key="1">
    <source>
        <dbReference type="ARBA" id="ARBA00004651"/>
    </source>
</evidence>
<feature type="transmembrane region" description="Helical" evidence="8">
    <location>
        <begin position="352"/>
        <end position="375"/>
    </location>
</feature>
<evidence type="ECO:0000256" key="4">
    <source>
        <dbReference type="ARBA" id="ARBA00022692"/>
    </source>
</evidence>
<dbReference type="Gene3D" id="3.30.60.30">
    <property type="match status" value="1"/>
</dbReference>
<feature type="transmembrane region" description="Helical" evidence="8">
    <location>
        <begin position="160"/>
        <end position="179"/>
    </location>
</feature>
<feature type="transmembrane region" description="Helical" evidence="8">
    <location>
        <begin position="191"/>
        <end position="211"/>
    </location>
</feature>
<keyword evidence="5 8" id="KW-1133">Transmembrane helix</keyword>
<dbReference type="InterPro" id="IPR036259">
    <property type="entry name" value="MFS_trans_sf"/>
</dbReference>
<dbReference type="PANTHER" id="PTHR11388">
    <property type="entry name" value="ORGANIC ANION TRANSPORTER"/>
    <property type="match status" value="1"/>
</dbReference>
<comment type="similarity">
    <text evidence="2">Belongs to the organo anion transporter (TC 2.A.60) family.</text>
</comment>
<dbReference type="PANTHER" id="PTHR11388:SF76">
    <property type="entry name" value="SOLUTE CARRIER ORGANIC ANION TRANSPORTER FAMILY MEMBER"/>
    <property type="match status" value="1"/>
</dbReference>
<dbReference type="Proteomes" id="UP000759131">
    <property type="component" value="Unassembled WGS sequence"/>
</dbReference>
<dbReference type="Pfam" id="PF07648">
    <property type="entry name" value="Kazal_2"/>
    <property type="match status" value="1"/>
</dbReference>
<evidence type="ECO:0000256" key="7">
    <source>
        <dbReference type="ARBA" id="ARBA00023157"/>
    </source>
</evidence>
<dbReference type="InterPro" id="IPR036058">
    <property type="entry name" value="Kazal_dom_sf"/>
</dbReference>
<dbReference type="EMBL" id="OC859799">
    <property type="protein sequence ID" value="CAD7627965.1"/>
    <property type="molecule type" value="Genomic_DNA"/>
</dbReference>
<dbReference type="OrthoDB" id="5062115at2759"/>
<dbReference type="EMBL" id="CAJPIZ010005224">
    <property type="protein sequence ID" value="CAG2108395.1"/>
    <property type="molecule type" value="Genomic_DNA"/>
</dbReference>
<keyword evidence="4 8" id="KW-0812">Transmembrane</keyword>
<comment type="subcellular location">
    <subcellularLocation>
        <location evidence="1">Cell membrane</location>
        <topology evidence="1">Multi-pass membrane protein</topology>
    </subcellularLocation>
</comment>
<evidence type="ECO:0000313" key="11">
    <source>
        <dbReference type="Proteomes" id="UP000759131"/>
    </source>
</evidence>
<dbReference type="PROSITE" id="PS51465">
    <property type="entry name" value="KAZAL_2"/>
    <property type="match status" value="1"/>
</dbReference>
<dbReference type="SUPFAM" id="SSF100895">
    <property type="entry name" value="Kazal-type serine protease inhibitors"/>
    <property type="match status" value="1"/>
</dbReference>
<evidence type="ECO:0000256" key="5">
    <source>
        <dbReference type="ARBA" id="ARBA00022989"/>
    </source>
</evidence>
<evidence type="ECO:0000259" key="9">
    <source>
        <dbReference type="PROSITE" id="PS51465"/>
    </source>
</evidence>
<keyword evidence="7" id="KW-1015">Disulfide bond</keyword>
<keyword evidence="3" id="KW-1003">Cell membrane</keyword>
<evidence type="ECO:0000256" key="8">
    <source>
        <dbReference type="SAM" id="Phobius"/>
    </source>
</evidence>
<gene>
    <name evidence="10" type="ORF">OSB1V03_LOCUS8389</name>
</gene>